<feature type="DNA-binding region" description="H-T-H motif" evidence="2">
    <location>
        <begin position="32"/>
        <end position="51"/>
    </location>
</feature>
<dbReference type="PROSITE" id="PS50977">
    <property type="entry name" value="HTH_TETR_2"/>
    <property type="match status" value="1"/>
</dbReference>
<dbReference type="SUPFAM" id="SSF48498">
    <property type="entry name" value="Tetracyclin repressor-like, C-terminal domain"/>
    <property type="match status" value="1"/>
</dbReference>
<proteinExistence type="predicted"/>
<dbReference type="GO" id="GO:0000976">
    <property type="term" value="F:transcription cis-regulatory region binding"/>
    <property type="evidence" value="ECO:0007669"/>
    <property type="project" value="TreeGrafter"/>
</dbReference>
<reference evidence="4" key="1">
    <citation type="submission" date="2022-06" db="EMBL/GenBank/DDBJ databases">
        <title>Genomic Encyclopedia of Archaeal and Bacterial Type Strains, Phase II (KMG-II): from individual species to whole genera.</title>
        <authorList>
            <person name="Goeker M."/>
        </authorList>
    </citation>
    <scope>NUCLEOTIDE SEQUENCE</scope>
    <source>
        <strain evidence="4">DSM 43935</strain>
    </source>
</reference>
<name>A0AAE3GLY3_9PSEU</name>
<keyword evidence="5" id="KW-1185">Reference proteome</keyword>
<dbReference type="PANTHER" id="PTHR30055:SF209">
    <property type="entry name" value="POSSIBLE TRANSCRIPTIONAL REGULATORY PROTEIN (PROBABLY TETR-FAMILY)"/>
    <property type="match status" value="1"/>
</dbReference>
<dbReference type="PRINTS" id="PR00455">
    <property type="entry name" value="HTHTETR"/>
</dbReference>
<evidence type="ECO:0000256" key="2">
    <source>
        <dbReference type="PROSITE-ProRule" id="PRU00335"/>
    </source>
</evidence>
<dbReference type="InterPro" id="IPR001647">
    <property type="entry name" value="HTH_TetR"/>
</dbReference>
<dbReference type="Pfam" id="PF00440">
    <property type="entry name" value="TetR_N"/>
    <property type="match status" value="1"/>
</dbReference>
<sequence>MDTEVAAREAARQRVVAAAADLLVREGRDAVTTRAVAAAAGMQAPAIYRLFGDKDGLLEAVAEDGYARFLAAKHADARPEDPVDDLRAGWDLAVEFGLANPELYALMYGEPRRGTNSAAFQAGMRILFERIHRLAASGLLRVDADLAASLIHATARGAVLTWLSLPDDRRDPALLSTMREAMVAAVTLDEPAVRDPGPAGAARALRALLPEQTALSSAEQHLLGEWLDRLTAER</sequence>
<evidence type="ECO:0000256" key="1">
    <source>
        <dbReference type="ARBA" id="ARBA00023125"/>
    </source>
</evidence>
<protein>
    <submittedName>
        <fullName evidence="4">Transcriptional regulator, TetR family</fullName>
    </submittedName>
</protein>
<dbReference type="GO" id="GO:0003700">
    <property type="term" value="F:DNA-binding transcription factor activity"/>
    <property type="evidence" value="ECO:0007669"/>
    <property type="project" value="TreeGrafter"/>
</dbReference>
<dbReference type="Proteomes" id="UP001206128">
    <property type="component" value="Unassembled WGS sequence"/>
</dbReference>
<dbReference type="EMBL" id="JAMTCK010000021">
    <property type="protein sequence ID" value="MCP2169844.1"/>
    <property type="molecule type" value="Genomic_DNA"/>
</dbReference>
<dbReference type="InterPro" id="IPR009057">
    <property type="entry name" value="Homeodomain-like_sf"/>
</dbReference>
<organism evidence="4 5">
    <name type="scientific">Goodfellowiella coeruleoviolacea</name>
    <dbReference type="NCBI Taxonomy" id="334858"/>
    <lineage>
        <taxon>Bacteria</taxon>
        <taxon>Bacillati</taxon>
        <taxon>Actinomycetota</taxon>
        <taxon>Actinomycetes</taxon>
        <taxon>Pseudonocardiales</taxon>
        <taxon>Pseudonocardiaceae</taxon>
        <taxon>Goodfellowiella</taxon>
    </lineage>
</organism>
<dbReference type="SUPFAM" id="SSF46689">
    <property type="entry name" value="Homeodomain-like"/>
    <property type="match status" value="1"/>
</dbReference>
<keyword evidence="1 2" id="KW-0238">DNA-binding</keyword>
<dbReference type="AlphaFoldDB" id="A0AAE3GLY3"/>
<feature type="domain" description="HTH tetR-type" evidence="3">
    <location>
        <begin position="9"/>
        <end position="69"/>
    </location>
</feature>
<comment type="caution">
    <text evidence="4">The sequence shown here is derived from an EMBL/GenBank/DDBJ whole genome shotgun (WGS) entry which is preliminary data.</text>
</comment>
<gene>
    <name evidence="4" type="ORF">LX83_006730</name>
</gene>
<dbReference type="Gene3D" id="1.10.357.10">
    <property type="entry name" value="Tetracycline Repressor, domain 2"/>
    <property type="match status" value="1"/>
</dbReference>
<evidence type="ECO:0000259" key="3">
    <source>
        <dbReference type="PROSITE" id="PS50977"/>
    </source>
</evidence>
<dbReference type="InterPro" id="IPR050109">
    <property type="entry name" value="HTH-type_TetR-like_transc_reg"/>
</dbReference>
<evidence type="ECO:0000313" key="4">
    <source>
        <dbReference type="EMBL" id="MCP2169844.1"/>
    </source>
</evidence>
<dbReference type="PANTHER" id="PTHR30055">
    <property type="entry name" value="HTH-TYPE TRANSCRIPTIONAL REGULATOR RUTR"/>
    <property type="match status" value="1"/>
</dbReference>
<evidence type="ECO:0000313" key="5">
    <source>
        <dbReference type="Proteomes" id="UP001206128"/>
    </source>
</evidence>
<dbReference type="InterPro" id="IPR036271">
    <property type="entry name" value="Tet_transcr_reg_TetR-rel_C_sf"/>
</dbReference>
<accession>A0AAE3GLY3</accession>